<keyword evidence="2" id="KW-1185">Reference proteome</keyword>
<dbReference type="InterPro" id="IPR016181">
    <property type="entry name" value="Acyl_CoA_acyltransferase"/>
</dbReference>
<dbReference type="Gene3D" id="3.40.630.30">
    <property type="match status" value="1"/>
</dbReference>
<keyword evidence="1" id="KW-0808">Transferase</keyword>
<sequence length="191" mass="21647">MIEKITRVISTDDVLRISELHKKNYPDGHLTKYFSKSFLSVYYSYFLHRGCTLVVDRNLDGEIDGFVLAGKNLADLIREFKKDFKLLIIKESLLNIRQALQSFLLKFKSLLTSSKSIDEAEFLILSIVSDDNTKGVGSRVISALISESAGQDLGLYVKVSNIKAINFYLRHGFSIKNYISGQFYMELSGIV</sequence>
<dbReference type="AlphaFoldDB" id="A0A4P7P0U7"/>
<dbReference type="EMBL" id="CP032096">
    <property type="protein sequence ID" value="QBZ83707.1"/>
    <property type="molecule type" value="Genomic_DNA"/>
</dbReference>
<name>A0A4P7P0U7_9GAMM</name>
<evidence type="ECO:0000313" key="2">
    <source>
        <dbReference type="Proteomes" id="UP000296201"/>
    </source>
</evidence>
<evidence type="ECO:0000313" key="1">
    <source>
        <dbReference type="EMBL" id="QBZ83707.1"/>
    </source>
</evidence>
<reference evidence="1 2" key="1">
    <citation type="submission" date="2018-08" db="EMBL/GenBank/DDBJ databases">
        <title>Horizontal acquisition of hydrogen conversion ability and other habitat adaptations in Hydrogenovibrio crunogenus strains.</title>
        <authorList>
            <person name="Gonnella G."/>
            <person name="Adam N."/>
            <person name="Perner M."/>
        </authorList>
    </citation>
    <scope>NUCLEOTIDE SEQUENCE [LARGE SCALE GENOMIC DNA]</scope>
    <source>
        <strain evidence="1 2">SP-41</strain>
    </source>
</reference>
<dbReference type="GO" id="GO:0016740">
    <property type="term" value="F:transferase activity"/>
    <property type="evidence" value="ECO:0007669"/>
    <property type="project" value="UniProtKB-KW"/>
</dbReference>
<accession>A0A4P7P0U7</accession>
<gene>
    <name evidence="1" type="ORF">GHNINEIG_01768</name>
</gene>
<dbReference type="RefSeq" id="WP_135796304.1">
    <property type="nucleotide sequence ID" value="NZ_CP032096.1"/>
</dbReference>
<dbReference type="SUPFAM" id="SSF55729">
    <property type="entry name" value="Acyl-CoA N-acyltransferases (Nat)"/>
    <property type="match status" value="1"/>
</dbReference>
<dbReference type="OrthoDB" id="7069265at2"/>
<organism evidence="1 2">
    <name type="scientific">Hydrogenovibrio crunogenus</name>
    <dbReference type="NCBI Taxonomy" id="39765"/>
    <lineage>
        <taxon>Bacteria</taxon>
        <taxon>Pseudomonadati</taxon>
        <taxon>Pseudomonadota</taxon>
        <taxon>Gammaproteobacteria</taxon>
        <taxon>Thiotrichales</taxon>
        <taxon>Piscirickettsiaceae</taxon>
        <taxon>Hydrogenovibrio</taxon>
    </lineage>
</organism>
<protein>
    <submittedName>
        <fullName evidence="1">GNAT family N-acetyltransferase</fullName>
    </submittedName>
</protein>
<proteinExistence type="predicted"/>
<dbReference type="Proteomes" id="UP000296201">
    <property type="component" value="Chromosome"/>
</dbReference>